<dbReference type="Pfam" id="PF00440">
    <property type="entry name" value="TetR_N"/>
    <property type="match status" value="1"/>
</dbReference>
<dbReference type="PROSITE" id="PS50977">
    <property type="entry name" value="HTH_TETR_2"/>
    <property type="match status" value="1"/>
</dbReference>
<keyword evidence="1 2" id="KW-0238">DNA-binding</keyword>
<evidence type="ECO:0000256" key="1">
    <source>
        <dbReference type="ARBA" id="ARBA00023125"/>
    </source>
</evidence>
<evidence type="ECO:0000313" key="4">
    <source>
        <dbReference type="EMBL" id="MBN7769723.1"/>
    </source>
</evidence>
<reference evidence="4 5" key="1">
    <citation type="submission" date="2021-02" db="EMBL/GenBank/DDBJ databases">
        <title>PHA producing bacteria isolated from coastal sediment in Guangdong, Shenzhen.</title>
        <authorList>
            <person name="Zheng W."/>
            <person name="Yu S."/>
            <person name="Huang Y."/>
        </authorList>
    </citation>
    <scope>NUCLEOTIDE SEQUENCE [LARGE SCALE GENOMIC DNA]</scope>
    <source>
        <strain evidence="4 5">TN21-5</strain>
    </source>
</reference>
<feature type="domain" description="HTH tetR-type" evidence="3">
    <location>
        <begin position="11"/>
        <end position="71"/>
    </location>
</feature>
<evidence type="ECO:0000256" key="2">
    <source>
        <dbReference type="PROSITE-ProRule" id="PRU00335"/>
    </source>
</evidence>
<dbReference type="InterPro" id="IPR001647">
    <property type="entry name" value="HTH_TetR"/>
</dbReference>
<dbReference type="InterPro" id="IPR009057">
    <property type="entry name" value="Homeodomain-like_sf"/>
</dbReference>
<feature type="DNA-binding region" description="H-T-H motif" evidence="2">
    <location>
        <begin position="34"/>
        <end position="53"/>
    </location>
</feature>
<dbReference type="InterPro" id="IPR039536">
    <property type="entry name" value="TetR_C_Proteobacteria"/>
</dbReference>
<dbReference type="SUPFAM" id="SSF46689">
    <property type="entry name" value="Homeodomain-like"/>
    <property type="match status" value="1"/>
</dbReference>
<organism evidence="4 5">
    <name type="scientific">Marinobacter daepoensis</name>
    <dbReference type="NCBI Taxonomy" id="262077"/>
    <lineage>
        <taxon>Bacteria</taxon>
        <taxon>Pseudomonadati</taxon>
        <taxon>Pseudomonadota</taxon>
        <taxon>Gammaproteobacteria</taxon>
        <taxon>Pseudomonadales</taxon>
        <taxon>Marinobacteraceae</taxon>
        <taxon>Marinobacter</taxon>
    </lineage>
</organism>
<dbReference type="EMBL" id="JAFKDB010000008">
    <property type="protein sequence ID" value="MBN7769723.1"/>
    <property type="molecule type" value="Genomic_DNA"/>
</dbReference>
<accession>A0ABS3BDU4</accession>
<dbReference type="Gene3D" id="1.10.357.10">
    <property type="entry name" value="Tetracycline Repressor, domain 2"/>
    <property type="match status" value="1"/>
</dbReference>
<evidence type="ECO:0000313" key="5">
    <source>
        <dbReference type="Proteomes" id="UP000664344"/>
    </source>
</evidence>
<dbReference type="Pfam" id="PF14246">
    <property type="entry name" value="TetR_C_7"/>
    <property type="match status" value="1"/>
</dbReference>
<dbReference type="InterPro" id="IPR036271">
    <property type="entry name" value="Tet_transcr_reg_TetR-rel_C_sf"/>
</dbReference>
<dbReference type="PRINTS" id="PR00455">
    <property type="entry name" value="HTHTETR"/>
</dbReference>
<dbReference type="Gene3D" id="1.10.10.60">
    <property type="entry name" value="Homeodomain-like"/>
    <property type="match status" value="1"/>
</dbReference>
<dbReference type="Proteomes" id="UP000664344">
    <property type="component" value="Unassembled WGS sequence"/>
</dbReference>
<dbReference type="PANTHER" id="PTHR30055">
    <property type="entry name" value="HTH-TYPE TRANSCRIPTIONAL REGULATOR RUTR"/>
    <property type="match status" value="1"/>
</dbReference>
<protein>
    <submittedName>
        <fullName evidence="4">TetR/AcrR family transcriptional regulator</fullName>
    </submittedName>
</protein>
<dbReference type="PROSITE" id="PS01081">
    <property type="entry name" value="HTH_TETR_1"/>
    <property type="match status" value="1"/>
</dbReference>
<gene>
    <name evidence="4" type="ORF">JYP53_07400</name>
</gene>
<comment type="caution">
    <text evidence="4">The sequence shown here is derived from an EMBL/GenBank/DDBJ whole genome shotgun (WGS) entry which is preliminary data.</text>
</comment>
<dbReference type="SUPFAM" id="SSF48498">
    <property type="entry name" value="Tetracyclin repressor-like, C-terminal domain"/>
    <property type="match status" value="1"/>
</dbReference>
<dbReference type="RefSeq" id="WP_029655456.1">
    <property type="nucleotide sequence ID" value="NZ_JAFKDB010000008.1"/>
</dbReference>
<evidence type="ECO:0000259" key="3">
    <source>
        <dbReference type="PROSITE" id="PS50977"/>
    </source>
</evidence>
<dbReference type="InterPro" id="IPR050109">
    <property type="entry name" value="HTH-type_TetR-like_transc_reg"/>
</dbReference>
<dbReference type="InterPro" id="IPR023772">
    <property type="entry name" value="DNA-bd_HTH_TetR-type_CS"/>
</dbReference>
<sequence length="210" mass="23854">MSTQAPRRVRTGKRQDVMTAALNEFQEHGFLETSMDRIAEVAHVSKRTVYNHFASKEALFEAILDELIVRCGHLEFPPLNEEPLEDQLLVIGRMYAELVTSDDFIKLSRVVLSRFIQSPRMAGTAVTGREPQKPIQNWIETAQKQGRLPPFDAAQATTQFAGMITSTEYWPRLIQNETAFDEQGRDQYLKSIVSMFLGHYAHLETPTSPA</sequence>
<keyword evidence="5" id="KW-1185">Reference proteome</keyword>
<proteinExistence type="predicted"/>
<dbReference type="PANTHER" id="PTHR30055:SF146">
    <property type="entry name" value="HTH-TYPE TRANSCRIPTIONAL DUAL REGULATOR CECR"/>
    <property type="match status" value="1"/>
</dbReference>
<name>A0ABS3BDU4_9GAMM</name>